<dbReference type="AlphaFoldDB" id="A0A1X9T359"/>
<dbReference type="STRING" id="1660074.CVIC8964_1504"/>
<dbReference type="Pfam" id="PF13117">
    <property type="entry name" value="Cag12"/>
    <property type="match status" value="1"/>
</dbReference>
<reference evidence="2 3" key="1">
    <citation type="journal article" date="2017" name="Genome Biol. Evol.">
        <title>Comparative Genomic Analysis Identifies a Campylobacter Clade Deficient in Selenium Metabolism.</title>
        <authorList>
            <person name="Miller W.G."/>
            <person name="Yee E."/>
            <person name="Lopes B.S."/>
            <person name="Chapman M.H."/>
            <person name="Huynh S."/>
            <person name="Bono J.L."/>
            <person name="Parker C.T."/>
            <person name="Strachan N.J.C."/>
            <person name="Forbes K.J."/>
        </authorList>
    </citation>
    <scope>NUCLEOTIDE SEQUENCE [LARGE SCALE GENOMIC DNA]</scope>
    <source>
        <strain evidence="2 3">RM8964</strain>
    </source>
</reference>
<dbReference type="OrthoDB" id="5322333at2"/>
<protein>
    <submittedName>
        <fullName evidence="2">Cag12 family protein</fullName>
    </submittedName>
</protein>
<name>A0A1X9T359_9BACT</name>
<evidence type="ECO:0000313" key="3">
    <source>
        <dbReference type="Proteomes" id="UP000194265"/>
    </source>
</evidence>
<feature type="chain" id="PRO_5012101107" evidence="1">
    <location>
        <begin position="26"/>
        <end position="143"/>
    </location>
</feature>
<evidence type="ECO:0000313" key="2">
    <source>
        <dbReference type="EMBL" id="ARR02883.1"/>
    </source>
</evidence>
<feature type="signal peptide" evidence="1">
    <location>
        <begin position="1"/>
        <end position="25"/>
    </location>
</feature>
<accession>A0A1X9T359</accession>
<proteinExistence type="predicted"/>
<keyword evidence="1" id="KW-0732">Signal</keyword>
<dbReference type="Proteomes" id="UP000194265">
    <property type="component" value="Chromosome"/>
</dbReference>
<evidence type="ECO:0000256" key="1">
    <source>
        <dbReference type="SAM" id="SignalP"/>
    </source>
</evidence>
<organism evidence="2 3">
    <name type="scientific">Campylobacter vicugnae</name>
    <dbReference type="NCBI Taxonomy" id="1660076"/>
    <lineage>
        <taxon>Bacteria</taxon>
        <taxon>Pseudomonadati</taxon>
        <taxon>Campylobacterota</taxon>
        <taxon>Epsilonproteobacteria</taxon>
        <taxon>Campylobacterales</taxon>
        <taxon>Campylobacteraceae</taxon>
        <taxon>Campylobacter</taxon>
    </lineage>
</organism>
<dbReference type="EMBL" id="CP018791">
    <property type="protein sequence ID" value="ARR02883.1"/>
    <property type="molecule type" value="Genomic_DNA"/>
</dbReference>
<gene>
    <name evidence="2" type="ORF">CVIC8964_1504</name>
</gene>
<sequence>MKNKFKFLICAGLSLLIAGCSAPKAVELDGDSLITINEDLLKRKYYNVPLDPFLKETNWTYSALITKTDTGYILENDKIIKVFLVAHNADRIILNGTVDMTEEIKQYFIENGVKANIEISIVDSIKGSKNIVNALFFHEKKDK</sequence>
<dbReference type="PROSITE" id="PS51257">
    <property type="entry name" value="PROKAR_LIPOPROTEIN"/>
    <property type="match status" value="1"/>
</dbReference>
<dbReference type="RefSeq" id="WP_086255968.1">
    <property type="nucleotide sequence ID" value="NZ_CP018791.1"/>
</dbReference>
<dbReference type="InterPro" id="IPR025264">
    <property type="entry name" value="Cag12"/>
</dbReference>